<dbReference type="AlphaFoldDB" id="A0AAW0N563"/>
<gene>
    <name evidence="2" type="ORF">WMY93_023209</name>
</gene>
<feature type="compositionally biased region" description="Pro residues" evidence="1">
    <location>
        <begin position="53"/>
        <end position="67"/>
    </location>
</feature>
<dbReference type="EMBL" id="JBBPFD010000017">
    <property type="protein sequence ID" value="KAK7891246.1"/>
    <property type="molecule type" value="Genomic_DNA"/>
</dbReference>
<evidence type="ECO:0000313" key="3">
    <source>
        <dbReference type="Proteomes" id="UP001460270"/>
    </source>
</evidence>
<dbReference type="Proteomes" id="UP001460270">
    <property type="component" value="Unassembled WGS sequence"/>
</dbReference>
<sequence length="150" mass="16165">MSAGRNEQRCCPERAPASQFGSGRSGPRRCGNPNGNTQPPPPLPPSSVTRRPPAAPRPAPRPPPHPTASPSSRHSSSPSSSQRQTHRFMVSLLTAETCAKLEDEDDRLQLLCPCVSVHSGSREHLRDLGPLLFMSVKWAQKPACVFTAAV</sequence>
<organism evidence="2 3">
    <name type="scientific">Mugilogobius chulae</name>
    <name type="common">yellowstripe goby</name>
    <dbReference type="NCBI Taxonomy" id="88201"/>
    <lineage>
        <taxon>Eukaryota</taxon>
        <taxon>Metazoa</taxon>
        <taxon>Chordata</taxon>
        <taxon>Craniata</taxon>
        <taxon>Vertebrata</taxon>
        <taxon>Euteleostomi</taxon>
        <taxon>Actinopterygii</taxon>
        <taxon>Neopterygii</taxon>
        <taxon>Teleostei</taxon>
        <taxon>Neoteleostei</taxon>
        <taxon>Acanthomorphata</taxon>
        <taxon>Gobiaria</taxon>
        <taxon>Gobiiformes</taxon>
        <taxon>Gobioidei</taxon>
        <taxon>Gobiidae</taxon>
        <taxon>Gobionellinae</taxon>
        <taxon>Mugilogobius</taxon>
    </lineage>
</organism>
<feature type="compositionally biased region" description="Low complexity" evidence="1">
    <location>
        <begin position="68"/>
        <end position="81"/>
    </location>
</feature>
<evidence type="ECO:0000256" key="1">
    <source>
        <dbReference type="SAM" id="MobiDB-lite"/>
    </source>
</evidence>
<comment type="caution">
    <text evidence="2">The sequence shown here is derived from an EMBL/GenBank/DDBJ whole genome shotgun (WGS) entry which is preliminary data.</text>
</comment>
<proteinExistence type="predicted"/>
<evidence type="ECO:0000313" key="2">
    <source>
        <dbReference type="EMBL" id="KAK7891246.1"/>
    </source>
</evidence>
<accession>A0AAW0N563</accession>
<feature type="region of interest" description="Disordered" evidence="1">
    <location>
        <begin position="1"/>
        <end position="88"/>
    </location>
</feature>
<name>A0AAW0N563_9GOBI</name>
<keyword evidence="3" id="KW-1185">Reference proteome</keyword>
<protein>
    <submittedName>
        <fullName evidence="2">Uncharacterized protein</fullName>
    </submittedName>
</protein>
<reference evidence="3" key="1">
    <citation type="submission" date="2024-04" db="EMBL/GenBank/DDBJ databases">
        <title>Salinicola lusitanus LLJ914,a marine bacterium isolated from the Okinawa Trough.</title>
        <authorList>
            <person name="Li J."/>
        </authorList>
    </citation>
    <scope>NUCLEOTIDE SEQUENCE [LARGE SCALE GENOMIC DNA]</scope>
</reference>
<feature type="compositionally biased region" description="Basic and acidic residues" evidence="1">
    <location>
        <begin position="1"/>
        <end position="12"/>
    </location>
</feature>